<dbReference type="SUPFAM" id="SSF55205">
    <property type="entry name" value="EPT/RTPC-like"/>
    <property type="match status" value="1"/>
</dbReference>
<feature type="domain" description="RNA 3'-terminal phosphate cyclase" evidence="7">
    <location>
        <begin position="9"/>
        <end position="327"/>
    </location>
</feature>
<dbReference type="Proteomes" id="UP000542342">
    <property type="component" value="Unassembled WGS sequence"/>
</dbReference>
<dbReference type="PANTHER" id="PTHR11096:SF0">
    <property type="entry name" value="RNA 3'-TERMINAL PHOSPHATE CYCLASE"/>
    <property type="match status" value="1"/>
</dbReference>
<dbReference type="GO" id="GO:0005524">
    <property type="term" value="F:ATP binding"/>
    <property type="evidence" value="ECO:0007669"/>
    <property type="project" value="UniProtKB-KW"/>
</dbReference>
<comment type="similarity">
    <text evidence="1 5">Belongs to the RNA 3'-terminal cyclase family. Type 1 subfamily.</text>
</comment>
<dbReference type="AlphaFoldDB" id="A0A7V9AAG7"/>
<evidence type="ECO:0000259" key="7">
    <source>
        <dbReference type="Pfam" id="PF01137"/>
    </source>
</evidence>
<comment type="subcellular location">
    <subcellularLocation>
        <location evidence="5">Cytoplasm</location>
    </subcellularLocation>
</comment>
<proteinExistence type="inferred from homology"/>
<keyword evidence="5" id="KW-0067">ATP-binding</keyword>
<feature type="binding site" evidence="5">
    <location>
        <begin position="284"/>
        <end position="288"/>
    </location>
    <ligand>
        <name>ATP</name>
        <dbReference type="ChEBI" id="CHEBI:30616"/>
    </ligand>
</feature>
<comment type="function">
    <text evidence="5">Catalyzes the conversion of 3'-phosphate to a 2',3'-cyclic phosphodiester at the end of RNA. The mechanism of action of the enzyme occurs in 3 steps: (A) adenylation of the enzyme by ATP; (B) transfer of adenylate to an RNA-N3'P to produce RNA-N3'PP5'A; (C) and attack of the adjacent 2'-hydroxyl on the 3'-phosphorus in the diester linkage to produce the cyclic end product. The biological role of this enzyme is unknown but it is likely to function in some aspects of cellular RNA processing.</text>
</comment>
<evidence type="ECO:0000256" key="2">
    <source>
        <dbReference type="ARBA" id="ARBA00022598"/>
    </source>
</evidence>
<keyword evidence="2 5" id="KW-0436">Ligase</keyword>
<dbReference type="Gene3D" id="3.30.360.20">
    <property type="entry name" value="RNA 3'-terminal phosphate cyclase, insert domain"/>
    <property type="match status" value="1"/>
</dbReference>
<keyword evidence="10" id="KW-1185">Reference proteome</keyword>
<feature type="domain" description="RNA 3'-terminal phosphate cyclase insert" evidence="8">
    <location>
        <begin position="188"/>
        <end position="275"/>
    </location>
</feature>
<dbReference type="Gene3D" id="3.65.10.20">
    <property type="entry name" value="RNA 3'-terminal phosphate cyclase domain"/>
    <property type="match status" value="1"/>
</dbReference>
<evidence type="ECO:0000259" key="8">
    <source>
        <dbReference type="Pfam" id="PF05189"/>
    </source>
</evidence>
<comment type="catalytic activity">
    <reaction evidence="4 5">
        <text>a 3'-end 3'-phospho-ribonucleotide-RNA + ATP = a 3'-end 2',3'-cyclophospho-ribonucleotide-RNA + AMP + diphosphate</text>
        <dbReference type="Rhea" id="RHEA:23976"/>
        <dbReference type="Rhea" id="RHEA-COMP:10463"/>
        <dbReference type="Rhea" id="RHEA-COMP:10464"/>
        <dbReference type="ChEBI" id="CHEBI:30616"/>
        <dbReference type="ChEBI" id="CHEBI:33019"/>
        <dbReference type="ChEBI" id="CHEBI:83062"/>
        <dbReference type="ChEBI" id="CHEBI:83064"/>
        <dbReference type="ChEBI" id="CHEBI:456215"/>
        <dbReference type="EC" id="6.5.1.4"/>
    </reaction>
</comment>
<dbReference type="InterPro" id="IPR023797">
    <property type="entry name" value="RNA3'_phos_cyclase_dom"/>
</dbReference>
<dbReference type="PIRSF" id="PIRSF005378">
    <property type="entry name" value="RNA3'_term_phos_cycl_euk"/>
    <property type="match status" value="1"/>
</dbReference>
<feature type="active site" description="Tele-AMP-histidine intermediate" evidence="5">
    <location>
        <position position="310"/>
    </location>
</feature>
<dbReference type="Pfam" id="PF05189">
    <property type="entry name" value="RTC_insert"/>
    <property type="match status" value="1"/>
</dbReference>
<dbReference type="InterPro" id="IPR037136">
    <property type="entry name" value="RNA3'_phos_cyclase_dom_sf"/>
</dbReference>
<dbReference type="Pfam" id="PF01137">
    <property type="entry name" value="RTC"/>
    <property type="match status" value="1"/>
</dbReference>
<dbReference type="EC" id="6.5.1.4" evidence="5 6"/>
<dbReference type="NCBIfam" id="TIGR03399">
    <property type="entry name" value="RNA_3prim_cycl"/>
    <property type="match status" value="1"/>
</dbReference>
<dbReference type="GO" id="GO:0005737">
    <property type="term" value="C:cytoplasm"/>
    <property type="evidence" value="ECO:0007669"/>
    <property type="project" value="UniProtKB-SubCell"/>
</dbReference>
<accession>A0A7V9AAG7</accession>
<dbReference type="InterPro" id="IPR013792">
    <property type="entry name" value="RNA3'P_cycl/enolpyr_Trfase_a/b"/>
</dbReference>
<comment type="caution">
    <text evidence="9">The sequence shown here is derived from an EMBL/GenBank/DDBJ whole genome shotgun (WGS) entry which is preliminary data.</text>
</comment>
<evidence type="ECO:0000313" key="10">
    <source>
        <dbReference type="Proteomes" id="UP000542342"/>
    </source>
</evidence>
<protein>
    <recommendedName>
        <fullName evidence="5 6">RNA 3'-terminal phosphate cyclase</fullName>
        <shortName evidence="5">RNA cyclase</shortName>
        <shortName evidence="5">RNA-3'-phosphate cyclase</shortName>
        <ecNumber evidence="5 6">6.5.1.4</ecNumber>
    </recommendedName>
</protein>
<dbReference type="GO" id="GO:0003963">
    <property type="term" value="F:RNA-3'-phosphate cyclase activity"/>
    <property type="evidence" value="ECO:0007669"/>
    <property type="project" value="UniProtKB-UniRule"/>
</dbReference>
<keyword evidence="5" id="KW-0963">Cytoplasm</keyword>
<evidence type="ECO:0000256" key="1">
    <source>
        <dbReference type="ARBA" id="ARBA00009206"/>
    </source>
</evidence>
<reference evidence="9 10" key="1">
    <citation type="submission" date="2020-07" db="EMBL/GenBank/DDBJ databases">
        <title>Thermogemmata thermophila gen. nov., sp. nov., a novel moderate thermophilic planctomycete from a Kamchatka hot spring.</title>
        <authorList>
            <person name="Elcheninov A.G."/>
            <person name="Podosokorskaya O.A."/>
            <person name="Kovaleva O.L."/>
            <person name="Novikov A."/>
            <person name="Bonch-Osmolovskaya E.A."/>
            <person name="Toshchakov S.V."/>
            <person name="Kublanov I.V."/>
        </authorList>
    </citation>
    <scope>NUCLEOTIDE SEQUENCE [LARGE SCALE GENOMIC DNA]</scope>
    <source>
        <strain evidence="9 10">2918</strain>
    </source>
</reference>
<dbReference type="EMBL" id="JACEFB010000001">
    <property type="protein sequence ID" value="MBA2225096.1"/>
    <property type="molecule type" value="Genomic_DNA"/>
</dbReference>
<evidence type="ECO:0000256" key="5">
    <source>
        <dbReference type="HAMAP-Rule" id="MF_00200"/>
    </source>
</evidence>
<evidence type="ECO:0000313" key="9">
    <source>
        <dbReference type="EMBL" id="MBA2225096.1"/>
    </source>
</evidence>
<dbReference type="SUPFAM" id="SSF52913">
    <property type="entry name" value="RNA 3'-terminal phosphate cyclase, RPTC, insert domain"/>
    <property type="match status" value="1"/>
</dbReference>
<evidence type="ECO:0000256" key="4">
    <source>
        <dbReference type="ARBA" id="ARBA00024481"/>
    </source>
</evidence>
<feature type="binding site" evidence="5">
    <location>
        <position position="100"/>
    </location>
    <ligand>
        <name>ATP</name>
        <dbReference type="ChEBI" id="CHEBI:30616"/>
    </ligand>
</feature>
<dbReference type="InterPro" id="IPR036553">
    <property type="entry name" value="RPTC_insert"/>
</dbReference>
<gene>
    <name evidence="5" type="primary">rtcA</name>
    <name evidence="9" type="ORF">H0921_02855</name>
</gene>
<evidence type="ECO:0000256" key="6">
    <source>
        <dbReference type="NCBIfam" id="TIGR03399"/>
    </source>
</evidence>
<evidence type="ECO:0000256" key="3">
    <source>
        <dbReference type="ARBA" id="ARBA00022741"/>
    </source>
</evidence>
<dbReference type="RefSeq" id="WP_194536493.1">
    <property type="nucleotide sequence ID" value="NZ_JACEFB010000001.1"/>
</dbReference>
<keyword evidence="3 5" id="KW-0547">Nucleotide-binding</keyword>
<sequence>MVELDGSVGEGGGQIVRSALTLALMTGQPFKLVNIRSGRSRPGLQPQHVTCVKAAAEVGRARFKGGEVGSTTLYFEPHQVQAGQYRWDIRTAGAVSLVLQTIYLPLLLRTTQPSEVVITGGTHVPNAPCVHFLQLTWSAYLLRMGLKVAVELVRPGFYPRGGGQIRVLLEPAPAVLPLQLLDCPHLDTATVWSACAGLPRSVAERQAQRLKERLHAESLKTVVQVEQWQALSPGTMAAVVFRQTPVPTLFFALGERGKPAEAVADEAAEEALAFLHSQAPVDPHSADQLLLPLAFSQQSSAFRTSTITRHLVTNAHVVRTFLPISINLQGEEGTSGIVHIGSVL</sequence>
<dbReference type="InterPro" id="IPR017770">
    <property type="entry name" value="RNA3'_term_phos_cyc_type_1"/>
</dbReference>
<dbReference type="InterPro" id="IPR000228">
    <property type="entry name" value="RNA3'_term_phos_cyc"/>
</dbReference>
<dbReference type="HAMAP" id="MF_00200">
    <property type="entry name" value="RTC"/>
    <property type="match status" value="1"/>
</dbReference>
<dbReference type="InterPro" id="IPR013791">
    <property type="entry name" value="RNA3'-term_phos_cycl_insert"/>
</dbReference>
<dbReference type="NCBIfam" id="NF003246">
    <property type="entry name" value="PRK04204.1-2"/>
    <property type="match status" value="1"/>
</dbReference>
<dbReference type="GO" id="GO:0006396">
    <property type="term" value="P:RNA processing"/>
    <property type="evidence" value="ECO:0007669"/>
    <property type="project" value="UniProtKB-UniRule"/>
</dbReference>
<name>A0A7V9AAG7_9BACT</name>
<organism evidence="9 10">
    <name type="scientific">Thermogemmata fonticola</name>
    <dbReference type="NCBI Taxonomy" id="2755323"/>
    <lineage>
        <taxon>Bacteria</taxon>
        <taxon>Pseudomonadati</taxon>
        <taxon>Planctomycetota</taxon>
        <taxon>Planctomycetia</taxon>
        <taxon>Gemmatales</taxon>
        <taxon>Gemmataceae</taxon>
        <taxon>Thermogemmata</taxon>
    </lineage>
</organism>
<dbReference type="PANTHER" id="PTHR11096">
    <property type="entry name" value="RNA 3' TERMINAL PHOSPHATE CYCLASE"/>
    <property type="match status" value="1"/>
</dbReference>